<accession>A0AAE3HNH9</accession>
<name>A0AAE3HNH9_9GAMM</name>
<dbReference type="AlphaFoldDB" id="A0AAE3HNH9"/>
<dbReference type="EMBL" id="JANUCT010000021">
    <property type="protein sequence ID" value="MCS3904394.1"/>
    <property type="molecule type" value="Genomic_DNA"/>
</dbReference>
<reference evidence="1" key="1">
    <citation type="submission" date="2022-08" db="EMBL/GenBank/DDBJ databases">
        <title>Genomic Encyclopedia of Type Strains, Phase III (KMG-III): the genomes of soil and plant-associated and newly described type strains.</title>
        <authorList>
            <person name="Whitman W."/>
        </authorList>
    </citation>
    <scope>NUCLEOTIDE SEQUENCE</scope>
    <source>
        <strain evidence="1">HMT 1</strain>
    </source>
</reference>
<dbReference type="InterPro" id="IPR026337">
    <property type="entry name" value="AKG_HExxH"/>
</dbReference>
<dbReference type="Proteomes" id="UP001204445">
    <property type="component" value="Unassembled WGS sequence"/>
</dbReference>
<keyword evidence="2" id="KW-1185">Reference proteome</keyword>
<comment type="caution">
    <text evidence="1">The sequence shown here is derived from an EMBL/GenBank/DDBJ whole genome shotgun (WGS) entry which is preliminary data.</text>
</comment>
<organism evidence="1 2">
    <name type="scientific">Methylohalomonas lacus</name>
    <dbReference type="NCBI Taxonomy" id="398773"/>
    <lineage>
        <taxon>Bacteria</taxon>
        <taxon>Pseudomonadati</taxon>
        <taxon>Pseudomonadota</taxon>
        <taxon>Gammaproteobacteria</taxon>
        <taxon>Methylohalomonadales</taxon>
        <taxon>Methylohalomonadaceae</taxon>
        <taxon>Methylohalomonas</taxon>
    </lineage>
</organism>
<gene>
    <name evidence="1" type="ORF">J2T55_002430</name>
</gene>
<protein>
    <submittedName>
        <fullName evidence="1">HEXXH motif-containing protein</fullName>
    </submittedName>
</protein>
<evidence type="ECO:0000313" key="2">
    <source>
        <dbReference type="Proteomes" id="UP001204445"/>
    </source>
</evidence>
<sequence>MRRGLADSLDYIVEQSRGQVDFDAPALQRLIDGLRAGDWYPASTFGIYYDLVPALTVGDRETAEALFGELASEHPLTESCRVLGLDDPALGHVSRYKRLLDTDTRQSFSFQPPAPELTRAFADRLQHAREVIRQVLPDLAAEQEAILREIILAVGDTDSDYTFDGGSSYMLWGALFLNAESHTSDVAMIDVLAHEASHSLLFGCCTEEPLVLNADDELFTSPLRRDPRPMDGIYHAAFVSARMHWAMSRLLESDFPDSAQLAEAESRRDASKQGFEAGYSVVAEHADLTPTGRSIMQKAREYMDSV</sequence>
<dbReference type="NCBIfam" id="TIGR04267">
    <property type="entry name" value="mod_HExxH"/>
    <property type="match status" value="1"/>
</dbReference>
<proteinExistence type="predicted"/>
<dbReference type="RefSeq" id="WP_259057258.1">
    <property type="nucleotide sequence ID" value="NZ_JANUCT010000021.1"/>
</dbReference>
<evidence type="ECO:0000313" key="1">
    <source>
        <dbReference type="EMBL" id="MCS3904394.1"/>
    </source>
</evidence>